<name>A0A194S9U5_RHOGW</name>
<dbReference type="RefSeq" id="XP_018273537.1">
    <property type="nucleotide sequence ID" value="XM_018415782.1"/>
</dbReference>
<sequence length="201" mass="21480">MARITRSAAKASPTVAAQVEAIHAKALDEHKSSSQRKKVEPTSVDTWRSDMGNVLDDDEVMASLSDIERDEVDTRARKTASSTPKSTPRKKAPSAPKKVARAPRLAPVRDAPGVEDSAAIAEQKDAVVARLDPKRAAKVARAVVVEVAEDEDVAMELLCGLMSSANITAGRSYLVYRCAGDDSDASDDDQHPIGDISDDDL</sequence>
<keyword evidence="3" id="KW-1185">Reference proteome</keyword>
<evidence type="ECO:0000313" key="3">
    <source>
        <dbReference type="Proteomes" id="UP000053890"/>
    </source>
</evidence>
<feature type="compositionally biased region" description="Basic and acidic residues" evidence="1">
    <location>
        <begin position="26"/>
        <end position="40"/>
    </location>
</feature>
<proteinExistence type="predicted"/>
<accession>A0A194S9U5</accession>
<dbReference type="AlphaFoldDB" id="A0A194S9U5"/>
<reference evidence="2 3" key="1">
    <citation type="journal article" date="2015" name="Front. Microbiol.">
        <title>Genome sequence of the plant growth promoting endophytic yeast Rhodotorula graminis WP1.</title>
        <authorList>
            <person name="Firrincieli A."/>
            <person name="Otillar R."/>
            <person name="Salamov A."/>
            <person name="Schmutz J."/>
            <person name="Khan Z."/>
            <person name="Redman R.S."/>
            <person name="Fleck N.D."/>
            <person name="Lindquist E."/>
            <person name="Grigoriev I.V."/>
            <person name="Doty S.L."/>
        </authorList>
    </citation>
    <scope>NUCLEOTIDE SEQUENCE [LARGE SCALE GENOMIC DNA]</scope>
    <source>
        <strain evidence="2 3">WP1</strain>
    </source>
</reference>
<evidence type="ECO:0000313" key="2">
    <source>
        <dbReference type="EMBL" id="KPV77488.1"/>
    </source>
</evidence>
<dbReference type="EMBL" id="KQ474074">
    <property type="protein sequence ID" value="KPV77488.1"/>
    <property type="molecule type" value="Genomic_DNA"/>
</dbReference>
<organism evidence="2 3">
    <name type="scientific">Rhodotorula graminis (strain WP1)</name>
    <dbReference type="NCBI Taxonomy" id="578459"/>
    <lineage>
        <taxon>Eukaryota</taxon>
        <taxon>Fungi</taxon>
        <taxon>Dikarya</taxon>
        <taxon>Basidiomycota</taxon>
        <taxon>Pucciniomycotina</taxon>
        <taxon>Microbotryomycetes</taxon>
        <taxon>Sporidiobolales</taxon>
        <taxon>Sporidiobolaceae</taxon>
        <taxon>Rhodotorula</taxon>
    </lineage>
</organism>
<dbReference type="GeneID" id="28976230"/>
<evidence type="ECO:0000256" key="1">
    <source>
        <dbReference type="SAM" id="MobiDB-lite"/>
    </source>
</evidence>
<gene>
    <name evidence="2" type="ORF">RHOBADRAFT_51335</name>
</gene>
<dbReference type="Proteomes" id="UP000053890">
    <property type="component" value="Unassembled WGS sequence"/>
</dbReference>
<feature type="region of interest" description="Disordered" evidence="1">
    <location>
        <begin position="26"/>
        <end position="117"/>
    </location>
</feature>
<feature type="region of interest" description="Disordered" evidence="1">
    <location>
        <begin position="179"/>
        <end position="201"/>
    </location>
</feature>
<protein>
    <submittedName>
        <fullName evidence="2">Uncharacterized protein</fullName>
    </submittedName>
</protein>